<dbReference type="RefSeq" id="WP_221483542.1">
    <property type="nucleotide sequence ID" value="NZ_JACHMO010000001.1"/>
</dbReference>
<dbReference type="InterPro" id="IPR036237">
    <property type="entry name" value="Xyl_isomerase-like_sf"/>
</dbReference>
<dbReference type="InterPro" id="IPR013022">
    <property type="entry name" value="Xyl_isomerase-like_TIM-brl"/>
</dbReference>
<dbReference type="AlphaFoldDB" id="A0A7W9HKS5"/>
<organism evidence="3 4">
    <name type="scientific">Saccharothrix ecbatanensis</name>
    <dbReference type="NCBI Taxonomy" id="1105145"/>
    <lineage>
        <taxon>Bacteria</taxon>
        <taxon>Bacillati</taxon>
        <taxon>Actinomycetota</taxon>
        <taxon>Actinomycetes</taxon>
        <taxon>Pseudonocardiales</taxon>
        <taxon>Pseudonocardiaceae</taxon>
        <taxon>Saccharothrix</taxon>
    </lineage>
</organism>
<reference evidence="3 4" key="1">
    <citation type="submission" date="2020-08" db="EMBL/GenBank/DDBJ databases">
        <title>Sequencing the genomes of 1000 actinobacteria strains.</title>
        <authorList>
            <person name="Klenk H.-P."/>
        </authorList>
    </citation>
    <scope>NUCLEOTIDE SEQUENCE [LARGE SCALE GENOMIC DNA]</scope>
    <source>
        <strain evidence="3 4">DSM 45486</strain>
    </source>
</reference>
<dbReference type="InterPro" id="IPR050417">
    <property type="entry name" value="Sugar_Epim/Isomerase"/>
</dbReference>
<keyword evidence="1 3" id="KW-0413">Isomerase</keyword>
<gene>
    <name evidence="3" type="ORF">F4560_003549</name>
</gene>
<sequence>MSAMPLWKIACQEQLLPGASIEEKWEFAQSAGFDGIELRARDDEAFEARLGALKRAVGRGVVLPAVCLDGLALGGDVDRCADAFRQVAARVGVIAALGGRVVVAPVSDGPLLQVPSQRSSTEDYLTLSDGLRLLAERAAREGVSICLQPVNRYEGHPVNTLDQAVGLCRAVGLPSARVAAGTFHMNIEEADPAGALLAAGPWLGHVELADSNGFEPGAGHVDWWAAFAALDAAGYDGWTGFSCRLSGPPEAVLPASVSLLRQAGG</sequence>
<comment type="caution">
    <text evidence="3">The sequence shown here is derived from an EMBL/GenBank/DDBJ whole genome shotgun (WGS) entry which is preliminary data.</text>
</comment>
<protein>
    <submittedName>
        <fullName evidence="3">Sugar phosphate isomerase/epimerase</fullName>
    </submittedName>
</protein>
<keyword evidence="4" id="KW-1185">Reference proteome</keyword>
<dbReference type="EMBL" id="JACHMO010000001">
    <property type="protein sequence ID" value="MBB5803781.1"/>
    <property type="molecule type" value="Genomic_DNA"/>
</dbReference>
<proteinExistence type="predicted"/>
<feature type="domain" description="Xylose isomerase-like TIM barrel" evidence="2">
    <location>
        <begin position="26"/>
        <end position="262"/>
    </location>
</feature>
<evidence type="ECO:0000313" key="4">
    <source>
        <dbReference type="Proteomes" id="UP000552097"/>
    </source>
</evidence>
<name>A0A7W9HKS5_9PSEU</name>
<dbReference type="GO" id="GO:0016853">
    <property type="term" value="F:isomerase activity"/>
    <property type="evidence" value="ECO:0007669"/>
    <property type="project" value="UniProtKB-KW"/>
</dbReference>
<evidence type="ECO:0000259" key="2">
    <source>
        <dbReference type="Pfam" id="PF01261"/>
    </source>
</evidence>
<evidence type="ECO:0000256" key="1">
    <source>
        <dbReference type="ARBA" id="ARBA00023235"/>
    </source>
</evidence>
<accession>A0A7W9HKS5</accession>
<dbReference type="PANTHER" id="PTHR43489:SF7">
    <property type="entry name" value="3-DEHYDRO-D-GULOSIDE 4-EPIMERASE-RELATED"/>
    <property type="match status" value="1"/>
</dbReference>
<evidence type="ECO:0000313" key="3">
    <source>
        <dbReference type="EMBL" id="MBB5803781.1"/>
    </source>
</evidence>
<dbReference type="SUPFAM" id="SSF51658">
    <property type="entry name" value="Xylose isomerase-like"/>
    <property type="match status" value="1"/>
</dbReference>
<dbReference type="Pfam" id="PF01261">
    <property type="entry name" value="AP_endonuc_2"/>
    <property type="match status" value="1"/>
</dbReference>
<dbReference type="Proteomes" id="UP000552097">
    <property type="component" value="Unassembled WGS sequence"/>
</dbReference>
<dbReference type="PANTHER" id="PTHR43489">
    <property type="entry name" value="ISOMERASE"/>
    <property type="match status" value="1"/>
</dbReference>
<dbReference type="Gene3D" id="3.20.20.150">
    <property type="entry name" value="Divalent-metal-dependent TIM barrel enzymes"/>
    <property type="match status" value="1"/>
</dbReference>